<proteinExistence type="predicted"/>
<dbReference type="Gene3D" id="3.40.50.300">
    <property type="entry name" value="P-loop containing nucleotide triphosphate hydrolases"/>
    <property type="match status" value="1"/>
</dbReference>
<reference evidence="2" key="1">
    <citation type="submission" date="2018-12" db="EMBL/GenBank/DDBJ databases">
        <title>Genome sequence of Microcystis aeruginosa NIES-4285.</title>
        <authorList>
            <person name="Tanabe Y."/>
        </authorList>
    </citation>
    <scope>NUCLEOTIDE SEQUENCE [LARGE SCALE GENOMIC DNA]</scope>
    <source>
        <strain evidence="2">NIES-4285</strain>
    </source>
</reference>
<name>A0A402DBM2_MICAE</name>
<gene>
    <name evidence="1" type="ORF">MiAbB_01515</name>
</gene>
<dbReference type="Pfam" id="PF14516">
    <property type="entry name" value="AAA_35"/>
    <property type="match status" value="1"/>
</dbReference>
<protein>
    <recommendedName>
        <fullName evidence="3">Serine/threonine protein kinase</fullName>
    </recommendedName>
</protein>
<dbReference type="Proteomes" id="UP000289660">
    <property type="component" value="Unassembled WGS sequence"/>
</dbReference>
<evidence type="ECO:0000313" key="1">
    <source>
        <dbReference type="EMBL" id="GCE59597.1"/>
    </source>
</evidence>
<comment type="caution">
    <text evidence="1">The sequence shown here is derived from an EMBL/GenBank/DDBJ whole genome shotgun (WGS) entry which is preliminary data.</text>
</comment>
<dbReference type="SUPFAM" id="SSF52540">
    <property type="entry name" value="P-loop containing nucleoside triphosphate hydrolases"/>
    <property type="match status" value="1"/>
</dbReference>
<dbReference type="InterPro" id="IPR027417">
    <property type="entry name" value="P-loop_NTPase"/>
</dbReference>
<dbReference type="EMBL" id="BIFY01000018">
    <property type="protein sequence ID" value="GCE59597.1"/>
    <property type="molecule type" value="Genomic_DNA"/>
</dbReference>
<dbReference type="RefSeq" id="WP_123230601.1">
    <property type="nucleotide sequence ID" value="NZ_BIFY01000018.1"/>
</dbReference>
<evidence type="ECO:0008006" key="3">
    <source>
        <dbReference type="Google" id="ProtNLM"/>
    </source>
</evidence>
<evidence type="ECO:0000313" key="2">
    <source>
        <dbReference type="Proteomes" id="UP000289660"/>
    </source>
</evidence>
<sequence>MPLRLTPEAFDNVYHEQLTPIQKRILRRLLRGQSYQSIRGDKTVWLDREVWTEKNRDNLPRRHRERLEMLEAGQLTEQSLLAHHLRGICNTFGVESTGNLTDDLRQVVNNCVRYIPDFVTVDTLKQYELNIPPMPNGPVATDSLYYQERSPIEQNCYACLNNAGKQAILLRLKAPSRMGKTSLMKRLLNNTMVKNGQGKSVYLDLNTDREILTPDVFYPWLCKQIGRQIGLDIRENLRSQWDTESSAFNACDEFLEDFILSKIDKPIFLGLDNLLCVCENPALTNFLGKLRSWHEKGVTNQLWRKLVLILAYSTDDYLINDLNESPLSNVGKGQELREFNPQEVLNLSQKHSLKLTETQLEALQEMIGGHPYLIRQAMYSLSQEKKILETILTEAATEVGIYHQYLSRLYRSICQYGLKECLKKVIESNRPVVLNPIETFELYSLGLVSRTKDGVEIRCRLYREYFARYLHL</sequence>
<organism evidence="1 2">
    <name type="scientific">Microcystis aeruginosa NIES-4285</name>
    <dbReference type="NCBI Taxonomy" id="2497681"/>
    <lineage>
        <taxon>Bacteria</taxon>
        <taxon>Bacillati</taxon>
        <taxon>Cyanobacteriota</taxon>
        <taxon>Cyanophyceae</taxon>
        <taxon>Oscillatoriophycideae</taxon>
        <taxon>Chroococcales</taxon>
        <taxon>Microcystaceae</taxon>
        <taxon>Microcystis</taxon>
    </lineage>
</organism>
<accession>A0A402DBM2</accession>
<dbReference type="AlphaFoldDB" id="A0A402DBM2"/>